<feature type="transmembrane region" description="Helical" evidence="6">
    <location>
        <begin position="224"/>
        <end position="244"/>
    </location>
</feature>
<keyword evidence="9" id="KW-1185">Reference proteome</keyword>
<keyword evidence="2" id="KW-0813">Transport</keyword>
<organism evidence="8 9">
    <name type="scientific">Fischerella thermalis JSC-11</name>
    <dbReference type="NCBI Taxonomy" id="741277"/>
    <lineage>
        <taxon>Bacteria</taxon>
        <taxon>Bacillati</taxon>
        <taxon>Cyanobacteriota</taxon>
        <taxon>Cyanophyceae</taxon>
        <taxon>Nostocales</taxon>
        <taxon>Hapalosiphonaceae</taxon>
        <taxon>Fischerella</taxon>
    </lineage>
</organism>
<dbReference type="GeneID" id="35798373"/>
<feature type="transmembrane region" description="Helical" evidence="6">
    <location>
        <begin position="385"/>
        <end position="409"/>
    </location>
</feature>
<dbReference type="Gene3D" id="1.20.1250.20">
    <property type="entry name" value="MFS general substrate transporter like domains"/>
    <property type="match status" value="2"/>
</dbReference>
<dbReference type="PROSITE" id="PS50850">
    <property type="entry name" value="MFS"/>
    <property type="match status" value="1"/>
</dbReference>
<dbReference type="Proteomes" id="UP000004344">
    <property type="component" value="Unassembled WGS sequence"/>
</dbReference>
<dbReference type="InterPro" id="IPR036259">
    <property type="entry name" value="MFS_trans_sf"/>
</dbReference>
<feature type="transmembrane region" description="Helical" evidence="6">
    <location>
        <begin position="108"/>
        <end position="124"/>
    </location>
</feature>
<evidence type="ECO:0000256" key="1">
    <source>
        <dbReference type="ARBA" id="ARBA00004651"/>
    </source>
</evidence>
<feature type="transmembrane region" description="Helical" evidence="6">
    <location>
        <begin position="83"/>
        <end position="102"/>
    </location>
</feature>
<dbReference type="GO" id="GO:0022857">
    <property type="term" value="F:transmembrane transporter activity"/>
    <property type="evidence" value="ECO:0007669"/>
    <property type="project" value="InterPro"/>
</dbReference>
<sequence length="432" mass="46730">MRQIQSLLKLFVSRKMAALLLLGFASGLPLLLIGNNLKAWMTQEQVDLAAIGWFSLASLPYSLKFLWSPFLDRFTPPFFGRRRGWLIVTQIALIVAIAFMAFQQPKQALQLLAINAIIIAFLSATQDIAADAYRTDVLTKLEMGAGAAVFILGYRIALLVAGSLGLILADRMPWSSVYLFMAGIMVLGIFGVLIAPEPRQISPPASLAEAVVLPFGEFFQRQGVIQGLLILVFITLYKLGDALLSNMATPFLLTIGFTKTDIGAIQVGMGLIATIVGALVGGAVLSRIGINRSLWVFGALQALSNIAYFILAQPQFSQNYQLLVLTINIENFCGGLGTAAFVAFLMSLCNQRFSATQYALLSSLMAVSRDILAAPAGAIAKSTGWPTFFIITIIAAVPGLLLLPVFAPWNPQPIAMPRPGLDDEEEDLWGKN</sequence>
<dbReference type="SUPFAM" id="SSF103473">
    <property type="entry name" value="MFS general substrate transporter"/>
    <property type="match status" value="1"/>
</dbReference>
<reference evidence="8 9" key="1">
    <citation type="submission" date="2011-09" db="EMBL/GenBank/DDBJ databases">
        <title>The draft genome of Fischerella sp. JSC-11.</title>
        <authorList>
            <consortium name="US DOE Joint Genome Institute (JGI-PGF)"/>
            <person name="Lucas S."/>
            <person name="Han J."/>
            <person name="Lapidus A."/>
            <person name="Cheng J.-F."/>
            <person name="Goodwin L."/>
            <person name="Pitluck S."/>
            <person name="Peters L."/>
            <person name="Land M.L."/>
            <person name="Hauser L."/>
            <person name="Sarkisova S."/>
            <person name="Bryant D.A."/>
            <person name="Brown I."/>
            <person name="Woyke T.J."/>
        </authorList>
    </citation>
    <scope>NUCLEOTIDE SEQUENCE [LARGE SCALE GENOMIC DNA]</scope>
    <source>
        <strain evidence="8 9">JSC-11</strain>
    </source>
</reference>
<evidence type="ECO:0000313" key="8">
    <source>
        <dbReference type="EMBL" id="EHC18154.1"/>
    </source>
</evidence>
<evidence type="ECO:0000256" key="3">
    <source>
        <dbReference type="ARBA" id="ARBA00022692"/>
    </source>
</evidence>
<dbReference type="Pfam" id="PF07690">
    <property type="entry name" value="MFS_1"/>
    <property type="match status" value="1"/>
</dbReference>
<evidence type="ECO:0000256" key="5">
    <source>
        <dbReference type="ARBA" id="ARBA00023136"/>
    </source>
</evidence>
<dbReference type="InterPro" id="IPR004752">
    <property type="entry name" value="AmpG_permease/AT-1"/>
</dbReference>
<dbReference type="GO" id="GO:0005886">
    <property type="term" value="C:plasma membrane"/>
    <property type="evidence" value="ECO:0007669"/>
    <property type="project" value="UniProtKB-SubCell"/>
</dbReference>
<comment type="caution">
    <text evidence="8">The sequence shown here is derived from an EMBL/GenBank/DDBJ whole genome shotgun (WGS) entry which is preliminary data.</text>
</comment>
<dbReference type="RefSeq" id="WP_009455575.1">
    <property type="nucleotide sequence ID" value="NZ_AGIZ01000003.1"/>
</dbReference>
<dbReference type="EMBL" id="AGIZ01000003">
    <property type="protein sequence ID" value="EHC18154.1"/>
    <property type="molecule type" value="Genomic_DNA"/>
</dbReference>
<evidence type="ECO:0000259" key="7">
    <source>
        <dbReference type="PROSITE" id="PS50850"/>
    </source>
</evidence>
<gene>
    <name evidence="8" type="ORF">FJSC11DRAFT_1216</name>
</gene>
<dbReference type="NCBIfam" id="TIGR00901">
    <property type="entry name" value="2A0125"/>
    <property type="match status" value="1"/>
</dbReference>
<comment type="subcellular location">
    <subcellularLocation>
        <location evidence="1">Cell membrane</location>
        <topology evidence="1">Multi-pass membrane protein</topology>
    </subcellularLocation>
</comment>
<feature type="transmembrane region" description="Helical" evidence="6">
    <location>
        <begin position="50"/>
        <end position="71"/>
    </location>
</feature>
<feature type="transmembrane region" description="Helical" evidence="6">
    <location>
        <begin position="175"/>
        <end position="195"/>
    </location>
</feature>
<evidence type="ECO:0000256" key="6">
    <source>
        <dbReference type="SAM" id="Phobius"/>
    </source>
</evidence>
<dbReference type="CDD" id="cd17486">
    <property type="entry name" value="MFS_AmpG_like"/>
    <property type="match status" value="1"/>
</dbReference>
<proteinExistence type="predicted"/>
<dbReference type="PATRIC" id="fig|741277.3.peg.1415"/>
<dbReference type="FunFam" id="1.20.1250.20:FF:000072">
    <property type="entry name" value="Muropeptide transporter AmpG"/>
    <property type="match status" value="1"/>
</dbReference>
<dbReference type="InterPro" id="IPR011701">
    <property type="entry name" value="MFS"/>
</dbReference>
<feature type="transmembrane region" description="Helical" evidence="6">
    <location>
        <begin position="323"/>
        <end position="346"/>
    </location>
</feature>
<dbReference type="PANTHER" id="PTHR12778">
    <property type="entry name" value="SOLUTE CARRIER FAMILY 33 ACETYL-COA TRANSPORTER -RELATED"/>
    <property type="match status" value="1"/>
</dbReference>
<evidence type="ECO:0000313" key="9">
    <source>
        <dbReference type="Proteomes" id="UP000004344"/>
    </source>
</evidence>
<feature type="transmembrane region" description="Helical" evidence="6">
    <location>
        <begin position="264"/>
        <end position="286"/>
    </location>
</feature>
<dbReference type="PANTHER" id="PTHR12778:SF10">
    <property type="entry name" value="MAJOR FACILITATOR SUPERFAMILY DOMAIN-CONTAINING PROTEIN 3"/>
    <property type="match status" value="1"/>
</dbReference>
<keyword evidence="4 6" id="KW-1133">Transmembrane helix</keyword>
<dbReference type="InterPro" id="IPR020846">
    <property type="entry name" value="MFS_dom"/>
</dbReference>
<evidence type="ECO:0000256" key="2">
    <source>
        <dbReference type="ARBA" id="ARBA00022448"/>
    </source>
</evidence>
<evidence type="ECO:0000256" key="4">
    <source>
        <dbReference type="ARBA" id="ARBA00022989"/>
    </source>
</evidence>
<accession>G6FQR9</accession>
<feature type="transmembrane region" description="Helical" evidence="6">
    <location>
        <begin position="293"/>
        <end position="311"/>
    </location>
</feature>
<dbReference type="AlphaFoldDB" id="G6FQR9"/>
<keyword evidence="5 6" id="KW-0472">Membrane</keyword>
<keyword evidence="3 6" id="KW-0812">Transmembrane</keyword>
<protein>
    <submittedName>
        <fullName evidence="8">Major facilitator superfamily MFS_1</fullName>
    </submittedName>
</protein>
<feature type="transmembrane region" description="Helical" evidence="6">
    <location>
        <begin position="145"/>
        <end position="169"/>
    </location>
</feature>
<feature type="domain" description="Major facilitator superfamily (MFS) profile" evidence="7">
    <location>
        <begin position="15"/>
        <end position="410"/>
    </location>
</feature>
<name>G6FQR9_9CYAN</name>